<reference evidence="1" key="2">
    <citation type="journal article" date="2015" name="Data Brief">
        <title>Shoot transcriptome of the giant reed, Arundo donax.</title>
        <authorList>
            <person name="Barrero R.A."/>
            <person name="Guerrero F.D."/>
            <person name="Moolhuijzen P."/>
            <person name="Goolsby J.A."/>
            <person name="Tidwell J."/>
            <person name="Bellgard S.E."/>
            <person name="Bellgard M.I."/>
        </authorList>
    </citation>
    <scope>NUCLEOTIDE SEQUENCE</scope>
    <source>
        <tissue evidence="1">Shoot tissue taken approximately 20 cm above the soil surface</tissue>
    </source>
</reference>
<evidence type="ECO:0000313" key="1">
    <source>
        <dbReference type="EMBL" id="JAD46961.1"/>
    </source>
</evidence>
<sequence>MTTAYFLKPSLVFLHDSHSNSLYKKEF</sequence>
<protein>
    <submittedName>
        <fullName evidence="1">Uncharacterized protein</fullName>
    </submittedName>
</protein>
<dbReference type="AlphaFoldDB" id="A0A0A9A799"/>
<name>A0A0A9A799_ARUDO</name>
<reference evidence="1" key="1">
    <citation type="submission" date="2014-09" db="EMBL/GenBank/DDBJ databases">
        <authorList>
            <person name="Magalhaes I.L.F."/>
            <person name="Oliveira U."/>
            <person name="Santos F.R."/>
            <person name="Vidigal T.H.D.A."/>
            <person name="Brescovit A.D."/>
            <person name="Santos A.J."/>
        </authorList>
    </citation>
    <scope>NUCLEOTIDE SEQUENCE</scope>
    <source>
        <tissue evidence="1">Shoot tissue taken approximately 20 cm above the soil surface</tissue>
    </source>
</reference>
<proteinExistence type="predicted"/>
<accession>A0A0A9A799</accession>
<dbReference type="EMBL" id="GBRH01250934">
    <property type="protein sequence ID" value="JAD46961.1"/>
    <property type="molecule type" value="Transcribed_RNA"/>
</dbReference>
<organism evidence="1">
    <name type="scientific">Arundo donax</name>
    <name type="common">Giant reed</name>
    <name type="synonym">Donax arundinaceus</name>
    <dbReference type="NCBI Taxonomy" id="35708"/>
    <lineage>
        <taxon>Eukaryota</taxon>
        <taxon>Viridiplantae</taxon>
        <taxon>Streptophyta</taxon>
        <taxon>Embryophyta</taxon>
        <taxon>Tracheophyta</taxon>
        <taxon>Spermatophyta</taxon>
        <taxon>Magnoliopsida</taxon>
        <taxon>Liliopsida</taxon>
        <taxon>Poales</taxon>
        <taxon>Poaceae</taxon>
        <taxon>PACMAD clade</taxon>
        <taxon>Arundinoideae</taxon>
        <taxon>Arundineae</taxon>
        <taxon>Arundo</taxon>
    </lineage>
</organism>